<evidence type="ECO:0000256" key="6">
    <source>
        <dbReference type="ARBA" id="ARBA00022692"/>
    </source>
</evidence>
<dbReference type="HOGENOM" id="CLU_018190_3_0_1"/>
<dbReference type="PANTHER" id="PTHR10408">
    <property type="entry name" value="STEROL O-ACYLTRANSFERASE"/>
    <property type="match status" value="1"/>
</dbReference>
<dbReference type="Pfam" id="PF03062">
    <property type="entry name" value="MBOAT"/>
    <property type="match status" value="1"/>
</dbReference>
<dbReference type="EMBL" id="ACYE01000383">
    <property type="protein sequence ID" value="EFE38621.1"/>
    <property type="molecule type" value="Genomic_DNA"/>
</dbReference>
<protein>
    <recommendedName>
        <fullName evidence="4">diacylglycerol O-acyltransferase</fullName>
        <ecNumber evidence="4">2.3.1.20</ecNumber>
    </recommendedName>
</protein>
<gene>
    <name evidence="14" type="ORF">TRV_06710</name>
</gene>
<comment type="similarity">
    <text evidence="3">Belongs to the membrane-bound acyltransferase family. Sterol o-acyltransferase subfamily.</text>
</comment>
<dbReference type="OrthoDB" id="10039049at2759"/>
<feature type="transmembrane region" description="Helical" evidence="13">
    <location>
        <begin position="540"/>
        <end position="559"/>
    </location>
</feature>
<evidence type="ECO:0000256" key="10">
    <source>
        <dbReference type="ARBA" id="ARBA00023315"/>
    </source>
</evidence>
<dbReference type="RefSeq" id="XP_003019266.1">
    <property type="nucleotide sequence ID" value="XM_003019220.1"/>
</dbReference>
<dbReference type="GeneID" id="9577505"/>
<feature type="transmembrane region" description="Helical" evidence="13">
    <location>
        <begin position="278"/>
        <end position="297"/>
    </location>
</feature>
<keyword evidence="9 13" id="KW-0472">Membrane</keyword>
<keyword evidence="5" id="KW-0808">Transferase</keyword>
<dbReference type="GO" id="GO:0005789">
    <property type="term" value="C:endoplasmic reticulum membrane"/>
    <property type="evidence" value="ECO:0007669"/>
    <property type="project" value="UniProtKB-SubCell"/>
</dbReference>
<keyword evidence="10" id="KW-0012">Acyltransferase</keyword>
<evidence type="ECO:0000256" key="3">
    <source>
        <dbReference type="ARBA" id="ARBA00009010"/>
    </source>
</evidence>
<feature type="transmembrane region" description="Helical" evidence="13">
    <location>
        <begin position="635"/>
        <end position="654"/>
    </location>
</feature>
<keyword evidence="6 13" id="KW-0812">Transmembrane</keyword>
<feature type="region of interest" description="Disordered" evidence="12">
    <location>
        <begin position="45"/>
        <end position="66"/>
    </location>
</feature>
<comment type="pathway">
    <text evidence="2">Lipid metabolism.</text>
</comment>
<dbReference type="AlphaFoldDB" id="D4DHQ3"/>
<dbReference type="InterPro" id="IPR014371">
    <property type="entry name" value="Oat_ACAT_DAG_ARE"/>
</dbReference>
<dbReference type="EC" id="2.3.1.20" evidence="4"/>
<accession>D4DHQ3</accession>
<name>D4DHQ3_TRIVH</name>
<dbReference type="KEGG" id="tve:TRV_06710"/>
<sequence length="708" mass="79283">MHPWSQGAAPVRQNGAIFSLSLASSEGSSPPVSQLYRDLPVTEMKPRTKEASPPASSGPEQQDPFVDGQVGLTRCLPVEYSVVDIRILEEDDGLGSFDCLVTSPCFLLLFVSSPFIIYILSVPTLSLSAVGDIKLTNARSHPDETQSLELPGLRPSRDICRPVLGGITSYIYTSNIGSEEKQGKKNMAIVTETEVSHSTAAALQEKTNTGLNGRGNSLHEKEKQNQHHHQQQHQQHQQHQHRSAGQKLRSKYRHVAAYHSEVKPSCLSRETEKTPSFLGFRNLMVIVLIVMNLRLVVENFMKYGVLICIRCHDYRKQDLVLGAVLYALVPCHLFVAYLIELAAAQLVKGAIGRVKRDEASSCTSKELSALQTTWAYVAFAHTVNASLCLLVTTYVVYYYIHHPGIGTVCQLHAIIVWLKNCSYAFTNRDLRHAVLNPSPDNRLPEIYMSCPYPHNVTISNLSYFWLAPTLVYQPVYPRTERVRWSFVAKRVLELVGLGVFIWIISAQYAAPVLRNSLDKVAMLDWVSILERMMKLSTISLVIWLAGFFALFQSFLNALAEVMRFGDREFYSEWWNSPSVGSYWRSWNRPVYHFMKRHIFSPLVGRGWSPFAASLVVFTFSAVLHEVLVGIPTHNIIGVAFAGMMLQLPLIAATVPLEKMNGQAGKIIGNCVFWLSFCLVGQPLGALLYFFAWQAKYGSVSKQVLSQSP</sequence>
<keyword evidence="8 13" id="KW-1133">Transmembrane helix</keyword>
<feature type="region of interest" description="Disordered" evidence="12">
    <location>
        <begin position="205"/>
        <end position="246"/>
    </location>
</feature>
<keyword evidence="7" id="KW-0256">Endoplasmic reticulum</keyword>
<organism evidence="14 15">
    <name type="scientific">Trichophyton verrucosum (strain HKI 0517)</name>
    <dbReference type="NCBI Taxonomy" id="663202"/>
    <lineage>
        <taxon>Eukaryota</taxon>
        <taxon>Fungi</taxon>
        <taxon>Dikarya</taxon>
        <taxon>Ascomycota</taxon>
        <taxon>Pezizomycotina</taxon>
        <taxon>Eurotiomycetes</taxon>
        <taxon>Eurotiomycetidae</taxon>
        <taxon>Onygenales</taxon>
        <taxon>Arthrodermataceae</taxon>
        <taxon>Trichophyton</taxon>
    </lineage>
</organism>
<feature type="compositionally biased region" description="Basic residues" evidence="12">
    <location>
        <begin position="226"/>
        <end position="246"/>
    </location>
</feature>
<evidence type="ECO:0000256" key="8">
    <source>
        <dbReference type="ARBA" id="ARBA00022989"/>
    </source>
</evidence>
<comment type="function">
    <text evidence="11">Sterol O-acyltransferase that catalyzes the formation of stery esters.</text>
</comment>
<evidence type="ECO:0000256" key="11">
    <source>
        <dbReference type="ARBA" id="ARBA00023568"/>
    </source>
</evidence>
<dbReference type="PANTHER" id="PTHR10408:SF7">
    <property type="entry name" value="DIACYLGLYCEROL O-ACYLTRANSFERASE 1"/>
    <property type="match status" value="1"/>
</dbReference>
<feature type="compositionally biased region" description="Polar residues" evidence="12">
    <location>
        <begin position="205"/>
        <end position="215"/>
    </location>
</feature>
<evidence type="ECO:0000256" key="7">
    <source>
        <dbReference type="ARBA" id="ARBA00022824"/>
    </source>
</evidence>
<keyword evidence="15" id="KW-1185">Reference proteome</keyword>
<proteinExistence type="inferred from homology"/>
<feature type="transmembrane region" description="Helical" evidence="13">
    <location>
        <begin position="318"/>
        <end position="339"/>
    </location>
</feature>
<dbReference type="InterPro" id="IPR004299">
    <property type="entry name" value="MBOAT_fam"/>
</dbReference>
<dbReference type="Proteomes" id="UP000008383">
    <property type="component" value="Unassembled WGS sequence"/>
</dbReference>
<evidence type="ECO:0000313" key="14">
    <source>
        <dbReference type="EMBL" id="EFE38621.1"/>
    </source>
</evidence>
<feature type="transmembrane region" description="Helical" evidence="13">
    <location>
        <begin position="491"/>
        <end position="510"/>
    </location>
</feature>
<comment type="subcellular location">
    <subcellularLocation>
        <location evidence="1">Endoplasmic reticulum membrane</location>
        <topology evidence="1">Multi-pass membrane protein</topology>
    </subcellularLocation>
</comment>
<evidence type="ECO:0000256" key="13">
    <source>
        <dbReference type="SAM" id="Phobius"/>
    </source>
</evidence>
<comment type="caution">
    <text evidence="14">The sequence shown here is derived from an EMBL/GenBank/DDBJ whole genome shotgun (WGS) entry which is preliminary data.</text>
</comment>
<evidence type="ECO:0000256" key="9">
    <source>
        <dbReference type="ARBA" id="ARBA00023136"/>
    </source>
</evidence>
<reference evidence="15" key="1">
    <citation type="journal article" date="2011" name="Genome Biol.">
        <title>Comparative and functional genomics provide insights into the pathogenicity of dermatophytic fungi.</title>
        <authorList>
            <person name="Burmester A."/>
            <person name="Shelest E."/>
            <person name="Gloeckner G."/>
            <person name="Heddergott C."/>
            <person name="Schindler S."/>
            <person name="Staib P."/>
            <person name="Heidel A."/>
            <person name="Felder M."/>
            <person name="Petzold A."/>
            <person name="Szafranski K."/>
            <person name="Feuermann M."/>
            <person name="Pedruzzi I."/>
            <person name="Priebe S."/>
            <person name="Groth M."/>
            <person name="Winkler R."/>
            <person name="Li W."/>
            <person name="Kniemeyer O."/>
            <person name="Schroeckh V."/>
            <person name="Hertweck C."/>
            <person name="Hube B."/>
            <person name="White T.C."/>
            <person name="Platzer M."/>
            <person name="Guthke R."/>
            <person name="Heitman J."/>
            <person name="Woestemeyer J."/>
            <person name="Zipfel P.F."/>
            <person name="Monod M."/>
            <person name="Brakhage A.A."/>
        </authorList>
    </citation>
    <scope>NUCLEOTIDE SEQUENCE [LARGE SCALE GENOMIC DNA]</scope>
    <source>
        <strain evidence="15">HKI 0517</strain>
    </source>
</reference>
<evidence type="ECO:0000256" key="5">
    <source>
        <dbReference type="ARBA" id="ARBA00022679"/>
    </source>
</evidence>
<feature type="transmembrane region" description="Helical" evidence="13">
    <location>
        <begin position="374"/>
        <end position="400"/>
    </location>
</feature>
<evidence type="ECO:0000256" key="4">
    <source>
        <dbReference type="ARBA" id="ARBA00013244"/>
    </source>
</evidence>
<evidence type="ECO:0000313" key="15">
    <source>
        <dbReference type="Proteomes" id="UP000008383"/>
    </source>
</evidence>
<feature type="transmembrane region" description="Helical" evidence="13">
    <location>
        <begin position="666"/>
        <end position="691"/>
    </location>
</feature>
<evidence type="ECO:0000256" key="2">
    <source>
        <dbReference type="ARBA" id="ARBA00005189"/>
    </source>
</evidence>
<dbReference type="GO" id="GO:0004144">
    <property type="term" value="F:diacylglycerol O-acyltransferase activity"/>
    <property type="evidence" value="ECO:0007669"/>
    <property type="project" value="UniProtKB-EC"/>
</dbReference>
<feature type="transmembrane region" description="Helical" evidence="13">
    <location>
        <begin position="602"/>
        <end position="623"/>
    </location>
</feature>
<evidence type="ECO:0000256" key="12">
    <source>
        <dbReference type="SAM" id="MobiDB-lite"/>
    </source>
</evidence>
<evidence type="ECO:0000256" key="1">
    <source>
        <dbReference type="ARBA" id="ARBA00004477"/>
    </source>
</evidence>
<dbReference type="GO" id="GO:0019432">
    <property type="term" value="P:triglyceride biosynthetic process"/>
    <property type="evidence" value="ECO:0007669"/>
    <property type="project" value="TreeGrafter"/>
</dbReference>